<evidence type="ECO:0000256" key="1">
    <source>
        <dbReference type="ARBA" id="ARBA00010928"/>
    </source>
</evidence>
<proteinExistence type="inferred from homology"/>
<accession>A0A1H1YJP8</accession>
<dbReference type="EMBL" id="LT629779">
    <property type="protein sequence ID" value="SDT21680.1"/>
    <property type="molecule type" value="Genomic_DNA"/>
</dbReference>
<reference evidence="7" key="1">
    <citation type="submission" date="2016-10" db="EMBL/GenBank/DDBJ databases">
        <authorList>
            <person name="Varghese N."/>
            <person name="Submissions S."/>
        </authorList>
    </citation>
    <scope>NUCLEOTIDE SEQUENCE [LARGE SCALE GENOMIC DNA]</scope>
    <source>
        <strain evidence="7">IMMIB L-1606</strain>
    </source>
</reference>
<evidence type="ECO:0000259" key="4">
    <source>
        <dbReference type="Pfam" id="PF01408"/>
    </source>
</evidence>
<evidence type="ECO:0000256" key="3">
    <source>
        <dbReference type="ARBA" id="ARBA00023027"/>
    </source>
</evidence>
<dbReference type="InterPro" id="IPR000683">
    <property type="entry name" value="Gfo/Idh/MocA-like_OxRdtase_N"/>
</dbReference>
<dbReference type="GO" id="GO:0016491">
    <property type="term" value="F:oxidoreductase activity"/>
    <property type="evidence" value="ECO:0007669"/>
    <property type="project" value="UniProtKB-KW"/>
</dbReference>
<feature type="domain" description="Gfo/Idh/MocA-like oxidoreductase N-terminal" evidence="4">
    <location>
        <begin position="7"/>
        <end position="124"/>
    </location>
</feature>
<dbReference type="SUPFAM" id="SSF51735">
    <property type="entry name" value="NAD(P)-binding Rossmann-fold domains"/>
    <property type="match status" value="1"/>
</dbReference>
<evidence type="ECO:0000313" key="6">
    <source>
        <dbReference type="EMBL" id="SDT21680.1"/>
    </source>
</evidence>
<feature type="domain" description="GFO/IDH/MocA-like oxidoreductase" evidence="5">
    <location>
        <begin position="134"/>
        <end position="253"/>
    </location>
</feature>
<dbReference type="Pfam" id="PF01408">
    <property type="entry name" value="GFO_IDH_MocA"/>
    <property type="match status" value="1"/>
</dbReference>
<evidence type="ECO:0000259" key="5">
    <source>
        <dbReference type="Pfam" id="PF22725"/>
    </source>
</evidence>
<dbReference type="AlphaFoldDB" id="A0A1H1YJP8"/>
<dbReference type="SUPFAM" id="SSF55347">
    <property type="entry name" value="Glyceraldehyde-3-phosphate dehydrogenase-like, C-terminal domain"/>
    <property type="match status" value="1"/>
</dbReference>
<sequence>MRGKTTVRWGLAGTGTIAREFAQTIAEVPSAFLAAAASRTVAASGKFCSDFGIPTQHSSFQDLAHDPTIDAVYVSTPAGLHHEHARQFLEAGKHVLVEKPFTATHAEALDLARTAKRAGTVLMEAMWSRFLPAYVELKRLVDDGAIGEVRKVEASFGFPIPEAGPRARPQLYDPALGGGSLLEMGVYPVQLSHWLLGDEPAVAAFGRSSTSGVDLDTTALLSFGDGATGYISSSMSTVLPNNARILGTEGLIELPAPHHCPNELTVSRYNPSGPGLQQSHIIQAPIVGGGLRYEILEFHALLESGSPQSSVMPLGDSLAIMRTLDLIRHQVHKPSQEDLHRES</sequence>
<evidence type="ECO:0000256" key="2">
    <source>
        <dbReference type="ARBA" id="ARBA00023002"/>
    </source>
</evidence>
<keyword evidence="7" id="KW-1185">Reference proteome</keyword>
<name>A0A1H1YJP8_9MICC</name>
<comment type="similarity">
    <text evidence="1">Belongs to the Gfo/Idh/MocA family.</text>
</comment>
<protein>
    <submittedName>
        <fullName evidence="6">Predicted dehydrogenase</fullName>
    </submittedName>
</protein>
<dbReference type="GO" id="GO:0000166">
    <property type="term" value="F:nucleotide binding"/>
    <property type="evidence" value="ECO:0007669"/>
    <property type="project" value="InterPro"/>
</dbReference>
<organism evidence="6 7">
    <name type="scientific">Pseudarthrobacter equi</name>
    <dbReference type="NCBI Taxonomy" id="728066"/>
    <lineage>
        <taxon>Bacteria</taxon>
        <taxon>Bacillati</taxon>
        <taxon>Actinomycetota</taxon>
        <taxon>Actinomycetes</taxon>
        <taxon>Micrococcales</taxon>
        <taxon>Micrococcaceae</taxon>
        <taxon>Pseudarthrobacter</taxon>
    </lineage>
</organism>
<dbReference type="InterPro" id="IPR050984">
    <property type="entry name" value="Gfo/Idh/MocA_domain"/>
</dbReference>
<dbReference type="InterPro" id="IPR055170">
    <property type="entry name" value="GFO_IDH_MocA-like_dom"/>
</dbReference>
<keyword evidence="3" id="KW-0520">NAD</keyword>
<dbReference type="RefSeq" id="WP_172829946.1">
    <property type="nucleotide sequence ID" value="NZ_LT629779.1"/>
</dbReference>
<evidence type="ECO:0000313" key="7">
    <source>
        <dbReference type="Proteomes" id="UP000198751"/>
    </source>
</evidence>
<keyword evidence="2" id="KW-0560">Oxidoreductase</keyword>
<dbReference type="Proteomes" id="UP000198751">
    <property type="component" value="Chromosome I"/>
</dbReference>
<dbReference type="InterPro" id="IPR036291">
    <property type="entry name" value="NAD(P)-bd_dom_sf"/>
</dbReference>
<dbReference type="Pfam" id="PF22725">
    <property type="entry name" value="GFO_IDH_MocA_C3"/>
    <property type="match status" value="1"/>
</dbReference>
<dbReference type="Gene3D" id="3.40.50.720">
    <property type="entry name" value="NAD(P)-binding Rossmann-like Domain"/>
    <property type="match status" value="1"/>
</dbReference>
<gene>
    <name evidence="6" type="ORF">SAMN04489743_2045</name>
</gene>
<dbReference type="PANTHER" id="PTHR22604">
    <property type="entry name" value="OXIDOREDUCTASES"/>
    <property type="match status" value="1"/>
</dbReference>
<dbReference type="PANTHER" id="PTHR22604:SF105">
    <property type="entry name" value="TRANS-1,2-DIHYDROBENZENE-1,2-DIOL DEHYDROGENASE"/>
    <property type="match status" value="1"/>
</dbReference>
<dbReference type="Gene3D" id="3.30.360.10">
    <property type="entry name" value="Dihydrodipicolinate Reductase, domain 2"/>
    <property type="match status" value="1"/>
</dbReference>